<dbReference type="InterPro" id="IPR036736">
    <property type="entry name" value="ACP-like_sf"/>
</dbReference>
<feature type="domain" description="Carrier" evidence="6">
    <location>
        <begin position="1030"/>
        <end position="1103"/>
    </location>
</feature>
<evidence type="ECO:0000256" key="5">
    <source>
        <dbReference type="SAM" id="MobiDB-lite"/>
    </source>
</evidence>
<evidence type="ECO:0000256" key="4">
    <source>
        <dbReference type="ARBA" id="ARBA00029454"/>
    </source>
</evidence>
<organism evidence="7 8">
    <name type="scientific">Apiospora rasikravindrae</name>
    <dbReference type="NCBI Taxonomy" id="990691"/>
    <lineage>
        <taxon>Eukaryota</taxon>
        <taxon>Fungi</taxon>
        <taxon>Dikarya</taxon>
        <taxon>Ascomycota</taxon>
        <taxon>Pezizomycotina</taxon>
        <taxon>Sordariomycetes</taxon>
        <taxon>Xylariomycetidae</taxon>
        <taxon>Amphisphaeriales</taxon>
        <taxon>Apiosporaceae</taxon>
        <taxon>Apiospora</taxon>
    </lineage>
</organism>
<reference evidence="7 8" key="1">
    <citation type="submission" date="2023-01" db="EMBL/GenBank/DDBJ databases">
        <title>Analysis of 21 Apiospora genomes using comparative genomics revels a genus with tremendous synthesis potential of carbohydrate active enzymes and secondary metabolites.</title>
        <authorList>
            <person name="Sorensen T."/>
        </authorList>
    </citation>
    <scope>NUCLEOTIDE SEQUENCE [LARGE SCALE GENOMIC DNA]</scope>
    <source>
        <strain evidence="7 8">CBS 33761</strain>
    </source>
</reference>
<feature type="domain" description="Carrier" evidence="6">
    <location>
        <begin position="463"/>
        <end position="539"/>
    </location>
</feature>
<evidence type="ECO:0000256" key="1">
    <source>
        <dbReference type="ARBA" id="ARBA00022450"/>
    </source>
</evidence>
<dbReference type="InterPro" id="IPR006162">
    <property type="entry name" value="Ppantetheine_attach_site"/>
</dbReference>
<evidence type="ECO:0000256" key="3">
    <source>
        <dbReference type="ARBA" id="ARBA00022598"/>
    </source>
</evidence>
<protein>
    <submittedName>
        <fullName evidence="7">Acetyl-CoA synthetase-like protein</fullName>
    </submittedName>
</protein>
<dbReference type="Pfam" id="PF00501">
    <property type="entry name" value="AMP-binding"/>
    <property type="match status" value="1"/>
</dbReference>
<dbReference type="InterPro" id="IPR023213">
    <property type="entry name" value="CAT-like_dom_sf"/>
</dbReference>
<proteinExistence type="inferred from homology"/>
<sequence>MTYATLTPIFRGGGGDGQAQVSNSIESLKLSFSIALHHFYDTDEYVVFREGVHLSGITHQNGEVRTKKGRGIDERITYNPHMDQNVSCSEALENSFSSSGGDMDVGPLTSSTNGEKGASPTSTPYLMVINYDSPAQANNETQYDDVGYSLLVYVQCTQQAQKASLRYNESTYSDFQMRGLARTLETSVRALVEKPLSPVSSLELAGDEDCQMIGDWNREPTIAEKACLHRLAERTARTRPDEPAIVSWDGTLSYRELDSLAGKLASHLSTRYNIGPGKAVPLCFEKSLYMVVAMLGVLKAGGAYCCLDPAHPRARHEYIIRSVNASLIIASPHQAHLFQGISDVLALDAQVLDALPPTSEGISFSCDTVGPDDTCMIAFTSGSTGVPKGIVHTHSTVELRKNLPEFMVPRIFYPMEEFPYNASRKLDRKALREFGSSLTIEALMQPNAAAAAVTNGTTQQHQADLTPAEHCFQKLWATLLHVEQSEIKLDDNFFALGGSSLSAIRLIASARDAGYSITYTAIFKSPTLREVARSAIPKVEQQSGAVIEPFALVREDRRSAVFEAASTQCAIPAADIADVFPITPQQEGLWALSLASDGNDGSYIAHFTIRLREATGVAKFCTAWETVANSVAFMRSRFMQSDVGAHQVVLKRAVTWKEGASVQSFVRSELNEPVDFGKPVTSYGLIRGEPTLKPALGFSNNLVVWKSHHGLYDGHSIVLFLNAVAQVYRGEAFGSEIPSTRFIHHLQTMDEGACRNFWRSRYDGGKAATNFPKIPYPTYRPRPSGFYRRSIVFQQPEHSRITKANVLRAALALTIAQVTGASHVNFLETLDGRSVAVPGVESIIGPTFNTVPRNTAVDLGLTVEQFLLRMQDTSTEMMPFSLYGLQKISTLSPQCASACEFQSLLVIEPTYLREYIDVFDFDETGGGIHRFTSDCILWKCDMHDNGVELATSFDEHVIDAKELRWVVNLFEENLYFLCSREQTLPLSANPATLIASHAFANKVASNGVATAPEPTATNGTTPALLSGTSGQVSELLKKAWINTLGMEEEEFSLTDDFFLKGGNSIRAMEFVAAARALGISITVAKVFQNPSFHALVKVATLQNIERDDESLPFSLLGPQYNKDELIRLAAMQCDINPSEIEDILPATSLQAEFMASSAGKKGAWMAQTQYTFPRNISVEMIRAIWNKLHEHYRTLRTRLVQTPSGVYQVVTRSPPLWFVFDDPSIYMNTDREMTMKYGDALTRYAIGPLAATDGERRTIFTMHHSIYDGFTLDKLLHALSQAMQGRQLLPAPTSTLFMQHIASTDEAAAKTFWQRYLSGYAGRDAFPPRASASHVPEANRTLKIGIKLPTHREWPSITLPTIILGAWALVVGHYSGETEDVAFGTRVSGRSAPVQSIMDMLEPTIAHVPVRVKISRDQSVENFLHHLQIEQSEVMAYEQTGLAKIAAYDEHCRAACSFQNMLVIQRPSGEVVGELGQRFGVYEELSDYQYFNDWALLVDVFPSLAGDGAQLVFCYDSAILGDGRIREMAQRLERAIALLASSKDGIAGTTEAIGSDIDL</sequence>
<dbReference type="Pfam" id="PF00550">
    <property type="entry name" value="PP-binding"/>
    <property type="match status" value="2"/>
</dbReference>
<dbReference type="PANTHER" id="PTHR45527:SF3">
    <property type="entry name" value="SIDEROPHORE SYNTHETASE (EUROFUNG)"/>
    <property type="match status" value="1"/>
</dbReference>
<comment type="similarity">
    <text evidence="4">Belongs to the NRP synthetase family.</text>
</comment>
<dbReference type="Gene3D" id="3.30.559.10">
    <property type="entry name" value="Chloramphenicol acetyltransferase-like domain"/>
    <property type="match status" value="2"/>
</dbReference>
<dbReference type="InterPro" id="IPR009081">
    <property type="entry name" value="PP-bd_ACP"/>
</dbReference>
<dbReference type="PROSITE" id="PS50075">
    <property type="entry name" value="CARRIER"/>
    <property type="match status" value="2"/>
</dbReference>
<dbReference type="InterPro" id="IPR000873">
    <property type="entry name" value="AMP-dep_synth/lig_dom"/>
</dbReference>
<dbReference type="InterPro" id="IPR045851">
    <property type="entry name" value="AMP-bd_C_sf"/>
</dbReference>
<evidence type="ECO:0000259" key="6">
    <source>
        <dbReference type="PROSITE" id="PS50075"/>
    </source>
</evidence>
<dbReference type="SUPFAM" id="SSF56801">
    <property type="entry name" value="Acetyl-CoA synthetase-like"/>
    <property type="match status" value="2"/>
</dbReference>
<dbReference type="Pfam" id="PF00668">
    <property type="entry name" value="Condensation"/>
    <property type="match status" value="2"/>
</dbReference>
<dbReference type="SUPFAM" id="SSF52777">
    <property type="entry name" value="CoA-dependent acyltransferases"/>
    <property type="match status" value="4"/>
</dbReference>
<dbReference type="EMBL" id="JAQQWK010000003">
    <property type="protein sequence ID" value="KAK8044332.1"/>
    <property type="molecule type" value="Genomic_DNA"/>
</dbReference>
<dbReference type="PROSITE" id="PS00012">
    <property type="entry name" value="PHOSPHOPANTETHEINE"/>
    <property type="match status" value="1"/>
</dbReference>
<gene>
    <name evidence="7" type="ORF">PG993_004356</name>
</gene>
<dbReference type="Gene3D" id="3.30.559.30">
    <property type="entry name" value="Nonribosomal peptide synthetase, condensation domain"/>
    <property type="match status" value="2"/>
</dbReference>
<comment type="caution">
    <text evidence="7">The sequence shown here is derived from an EMBL/GenBank/DDBJ whole genome shotgun (WGS) entry which is preliminary data.</text>
</comment>
<name>A0ABR1TD47_9PEZI</name>
<feature type="region of interest" description="Disordered" evidence="5">
    <location>
        <begin position="93"/>
        <end position="119"/>
    </location>
</feature>
<keyword evidence="1" id="KW-0596">Phosphopantetheine</keyword>
<dbReference type="InterPro" id="IPR020845">
    <property type="entry name" value="AMP-binding_CS"/>
</dbReference>
<dbReference type="Gene3D" id="1.10.1200.10">
    <property type="entry name" value="ACP-like"/>
    <property type="match status" value="2"/>
</dbReference>
<dbReference type="CDD" id="cd19545">
    <property type="entry name" value="FUM14_C_NRPS-like"/>
    <property type="match status" value="2"/>
</dbReference>
<dbReference type="SUPFAM" id="SSF47336">
    <property type="entry name" value="ACP-like"/>
    <property type="match status" value="2"/>
</dbReference>
<evidence type="ECO:0000256" key="2">
    <source>
        <dbReference type="ARBA" id="ARBA00022553"/>
    </source>
</evidence>
<dbReference type="Gene3D" id="3.40.50.980">
    <property type="match status" value="1"/>
</dbReference>
<accession>A0ABR1TD47</accession>
<dbReference type="Gene3D" id="3.30.300.30">
    <property type="match status" value="1"/>
</dbReference>
<dbReference type="PANTHER" id="PTHR45527">
    <property type="entry name" value="NONRIBOSOMAL PEPTIDE SYNTHETASE"/>
    <property type="match status" value="1"/>
</dbReference>
<evidence type="ECO:0000313" key="8">
    <source>
        <dbReference type="Proteomes" id="UP001444661"/>
    </source>
</evidence>
<keyword evidence="3" id="KW-0436">Ligase</keyword>
<dbReference type="InterPro" id="IPR001242">
    <property type="entry name" value="Condensation_dom"/>
</dbReference>
<feature type="compositionally biased region" description="Polar residues" evidence="5">
    <location>
        <begin position="108"/>
        <end position="119"/>
    </location>
</feature>
<keyword evidence="2" id="KW-0597">Phosphoprotein</keyword>
<dbReference type="PROSITE" id="PS00455">
    <property type="entry name" value="AMP_BINDING"/>
    <property type="match status" value="1"/>
</dbReference>
<dbReference type="Proteomes" id="UP001444661">
    <property type="component" value="Unassembled WGS sequence"/>
</dbReference>
<keyword evidence="8" id="KW-1185">Reference proteome</keyword>
<evidence type="ECO:0000313" key="7">
    <source>
        <dbReference type="EMBL" id="KAK8044332.1"/>
    </source>
</evidence>